<dbReference type="GO" id="GO:0016787">
    <property type="term" value="F:hydrolase activity"/>
    <property type="evidence" value="ECO:0007669"/>
    <property type="project" value="UniProtKB-KW"/>
</dbReference>
<dbReference type="SUPFAM" id="SSF53187">
    <property type="entry name" value="Zn-dependent exopeptidases"/>
    <property type="match status" value="1"/>
</dbReference>
<reference evidence="1 2" key="1">
    <citation type="submission" date="2017-07" db="EMBL/GenBank/DDBJ databases">
        <authorList>
            <person name="Sun Z.S."/>
            <person name="Albrecht U."/>
            <person name="Echele G."/>
            <person name="Lee C.C."/>
        </authorList>
    </citation>
    <scope>NUCLEOTIDE SEQUENCE [LARGE SCALE GENOMIC DNA]</scope>
    <source>
        <strain evidence="1 2">CGMCC 1.12710</strain>
    </source>
</reference>
<name>A0A239PK48_9PROT</name>
<dbReference type="RefSeq" id="WP_089411155.1">
    <property type="nucleotide sequence ID" value="NZ_FZQA01000001.1"/>
</dbReference>
<sequence>MKHAPPDGDASELRQAIEVLAPATATCPLIFASPHSGRRYPADLLRMSRLDRHALRQSEDSYVDLIFDAAPRYGAPLLRALFPRAYVDVNRSRDELDPRMFADPLPKSVDARSTRVLAGLGVVPRIVADGQDIYDRKLHYIDARRRLAACYAPYHEALQQLIADARRRFGCAVVIDCHSMPSAGGAPLREGDRRIDFVLGDRYGASCAPGLVSLVEHALVKMGYGVSRNAPYAGGFVAAAYGRPAEGAHVLQIEINRALYLDEARIARTACFEALRANMQRLIAELAQIDPAALRPAQAAE</sequence>
<dbReference type="Pfam" id="PF05013">
    <property type="entry name" value="FGase"/>
    <property type="match status" value="1"/>
</dbReference>
<organism evidence="1 2">
    <name type="scientific">Amphiplicatus metriothermophilus</name>
    <dbReference type="NCBI Taxonomy" id="1519374"/>
    <lineage>
        <taxon>Bacteria</taxon>
        <taxon>Pseudomonadati</taxon>
        <taxon>Pseudomonadota</taxon>
        <taxon>Alphaproteobacteria</taxon>
        <taxon>Parvularculales</taxon>
        <taxon>Parvularculaceae</taxon>
        <taxon>Amphiplicatus</taxon>
    </lineage>
</organism>
<dbReference type="InterPro" id="IPR007709">
    <property type="entry name" value="N-FG_amidohydro"/>
</dbReference>
<gene>
    <name evidence="1" type="ORF">SAMN06297382_0689</name>
</gene>
<keyword evidence="1" id="KW-0378">Hydrolase</keyword>
<evidence type="ECO:0000313" key="2">
    <source>
        <dbReference type="Proteomes" id="UP000198346"/>
    </source>
</evidence>
<protein>
    <submittedName>
        <fullName evidence="1">N-formylglutamate amidohydrolase</fullName>
    </submittedName>
</protein>
<dbReference type="OrthoDB" id="9802050at2"/>
<dbReference type="Proteomes" id="UP000198346">
    <property type="component" value="Unassembled WGS sequence"/>
</dbReference>
<dbReference type="EMBL" id="FZQA01000001">
    <property type="protein sequence ID" value="SNT68191.1"/>
    <property type="molecule type" value="Genomic_DNA"/>
</dbReference>
<dbReference type="AlphaFoldDB" id="A0A239PK48"/>
<keyword evidence="2" id="KW-1185">Reference proteome</keyword>
<proteinExistence type="predicted"/>
<dbReference type="Gene3D" id="3.40.630.40">
    <property type="entry name" value="Zn-dependent exopeptidases"/>
    <property type="match status" value="1"/>
</dbReference>
<accession>A0A239PK48</accession>
<evidence type="ECO:0000313" key="1">
    <source>
        <dbReference type="EMBL" id="SNT68191.1"/>
    </source>
</evidence>